<organism evidence="17 18">
    <name type="scientific">Cuscuta campestris</name>
    <dbReference type="NCBI Taxonomy" id="132261"/>
    <lineage>
        <taxon>Eukaryota</taxon>
        <taxon>Viridiplantae</taxon>
        <taxon>Streptophyta</taxon>
        <taxon>Embryophyta</taxon>
        <taxon>Tracheophyta</taxon>
        <taxon>Spermatophyta</taxon>
        <taxon>Magnoliopsida</taxon>
        <taxon>eudicotyledons</taxon>
        <taxon>Gunneridae</taxon>
        <taxon>Pentapetalae</taxon>
        <taxon>asterids</taxon>
        <taxon>lamiids</taxon>
        <taxon>Solanales</taxon>
        <taxon>Convolvulaceae</taxon>
        <taxon>Cuscuteae</taxon>
        <taxon>Cuscuta</taxon>
        <taxon>Cuscuta subgen. Grammica</taxon>
        <taxon>Cuscuta sect. Cleistogrammica</taxon>
    </lineage>
</organism>
<dbReference type="PROSITE" id="PS51873">
    <property type="entry name" value="TRIAD"/>
    <property type="match status" value="1"/>
</dbReference>
<feature type="domain" description="RING-type" evidence="16">
    <location>
        <begin position="361"/>
        <end position="587"/>
    </location>
</feature>
<dbReference type="EMBL" id="OOIL02000558">
    <property type="protein sequence ID" value="VFQ66431.1"/>
    <property type="molecule type" value="Genomic_DNA"/>
</dbReference>
<evidence type="ECO:0000256" key="5">
    <source>
        <dbReference type="ARBA" id="ARBA00012251"/>
    </source>
</evidence>
<evidence type="ECO:0000313" key="17">
    <source>
        <dbReference type="EMBL" id="VFQ66431.1"/>
    </source>
</evidence>
<dbReference type="InterPro" id="IPR017907">
    <property type="entry name" value="Znf_RING_CS"/>
</dbReference>
<comment type="catalytic activity">
    <reaction evidence="1">
        <text>[E2 ubiquitin-conjugating enzyme]-S-ubiquitinyl-L-cysteine + [acceptor protein]-L-lysine = [E2 ubiquitin-conjugating enzyme]-L-cysteine + [acceptor protein]-N(6)-ubiquitinyl-L-lysine.</text>
        <dbReference type="EC" id="2.3.2.31"/>
    </reaction>
</comment>
<accession>A0A484KKF9</accession>
<sequence>MSNGRTKPSSSSQRKQQARNWIAKPLLHDPTRNPQPEGDSGASSSAASQCNPNLSAEVRPEDPSDQKFSRNSRRKSRNRHRRDVNAQPDSLSGSDNRVDSRSDGGGGGIDCAEECSERNSKENDGGNGLGTEKGDDDDDDDDDEIGRRFEELRLGVEEPVLSEEQLGINYQAREDELLALDSIYGDNIFHLDRHNGLRSFQIHIHIDVPKELTVSVNIKTSAMSTRNDDLPEFLYSFKIAHLPPITLSCLLPKSYPSHLPPHFTMSVQWLKTSEISQLCHVLDSIWHEQSGQEVIYQWVEWLQSSSLSHLQFDQEIKLSPYEEERRVGDRRAISGSVSLDFDIPFLKSYDDEQRYVNFSKNIQECCICIGESPGSEFVRLPCQHFFCFKCMRTFANMHVKEGTLSKLQCPSSAKCGGMIPPGLLKRLLDEEGFEQWENSMLQKTLESMSDVCYCPRCETICIEDEENHAQCPKCFYSFCTLCRDKRHVGVACMSPEIKLSILQERQHSSQLKGDQKQREREMINEILSLREINRSAKQCPSCKMAISRSEGCNKMECKNCGQYFCYRCNKAIDGYDHFRVEQCELFSMEAIQMWEERMNARQAVGQIRAQQLNAAHGGHPCPICRQLNAKVGNNNHIFCWACQNHYCYLCRKTVKRSSHHFGPKGCKQHTFD</sequence>
<dbReference type="CDD" id="cd23820">
    <property type="entry name" value="RWD_RNF14"/>
    <property type="match status" value="1"/>
</dbReference>
<evidence type="ECO:0000259" key="16">
    <source>
        <dbReference type="PROSITE" id="PS51873"/>
    </source>
</evidence>
<dbReference type="SUPFAM" id="SSF57850">
    <property type="entry name" value="RING/U-box"/>
    <property type="match status" value="4"/>
</dbReference>
<dbReference type="PROSITE" id="PS50908">
    <property type="entry name" value="RWD"/>
    <property type="match status" value="1"/>
</dbReference>
<dbReference type="GO" id="GO:0008270">
    <property type="term" value="F:zinc ion binding"/>
    <property type="evidence" value="ECO:0007669"/>
    <property type="project" value="UniProtKB-KW"/>
</dbReference>
<dbReference type="SMART" id="SM00591">
    <property type="entry name" value="RWD"/>
    <property type="match status" value="1"/>
</dbReference>
<evidence type="ECO:0000313" key="18">
    <source>
        <dbReference type="Proteomes" id="UP000595140"/>
    </source>
</evidence>
<dbReference type="SMART" id="SM00184">
    <property type="entry name" value="RING"/>
    <property type="match status" value="3"/>
</dbReference>
<evidence type="ECO:0000256" key="4">
    <source>
        <dbReference type="ARBA" id="ARBA00005884"/>
    </source>
</evidence>
<feature type="compositionally biased region" description="Basic and acidic residues" evidence="13">
    <location>
        <begin position="58"/>
        <end position="68"/>
    </location>
</feature>
<evidence type="ECO:0000256" key="13">
    <source>
        <dbReference type="SAM" id="MobiDB-lite"/>
    </source>
</evidence>
<gene>
    <name evidence="17" type="ORF">CCAM_LOCUS8207</name>
</gene>
<evidence type="ECO:0000256" key="9">
    <source>
        <dbReference type="ARBA" id="ARBA00022771"/>
    </source>
</evidence>
<comment type="similarity">
    <text evidence="4">Belongs to the RBR family. Ariadne subfamily.</text>
</comment>
<dbReference type="PROSITE" id="PS00518">
    <property type="entry name" value="ZF_RING_1"/>
    <property type="match status" value="1"/>
</dbReference>
<evidence type="ECO:0000256" key="10">
    <source>
        <dbReference type="ARBA" id="ARBA00022786"/>
    </source>
</evidence>
<feature type="compositionally biased region" description="Acidic residues" evidence="13">
    <location>
        <begin position="134"/>
        <end position="144"/>
    </location>
</feature>
<evidence type="ECO:0000256" key="7">
    <source>
        <dbReference type="ARBA" id="ARBA00022723"/>
    </source>
</evidence>
<proteinExistence type="inferred from homology"/>
<dbReference type="EC" id="2.3.2.31" evidence="5"/>
<dbReference type="FunFam" id="3.30.40.10:FF:000358">
    <property type="entry name" value="RBR-type E3 ubiquitin transferase"/>
    <property type="match status" value="1"/>
</dbReference>
<evidence type="ECO:0000256" key="12">
    <source>
        <dbReference type="PROSITE-ProRule" id="PRU00175"/>
    </source>
</evidence>
<evidence type="ECO:0000256" key="8">
    <source>
        <dbReference type="ARBA" id="ARBA00022737"/>
    </source>
</evidence>
<keyword evidence="8" id="KW-0677">Repeat</keyword>
<dbReference type="SUPFAM" id="SSF54495">
    <property type="entry name" value="UBC-like"/>
    <property type="match status" value="1"/>
</dbReference>
<dbReference type="PROSITE" id="PS50089">
    <property type="entry name" value="ZF_RING_2"/>
    <property type="match status" value="1"/>
</dbReference>
<dbReference type="Pfam" id="PF22191">
    <property type="entry name" value="IBR_1"/>
    <property type="match status" value="1"/>
</dbReference>
<dbReference type="InterPro" id="IPR013083">
    <property type="entry name" value="Znf_RING/FYVE/PHD"/>
</dbReference>
<feature type="region of interest" description="Disordered" evidence="13">
    <location>
        <begin position="1"/>
        <end position="144"/>
    </location>
</feature>
<dbReference type="PANTHER" id="PTHR11685">
    <property type="entry name" value="RBR FAMILY RING FINGER AND IBR DOMAIN-CONTAINING"/>
    <property type="match status" value="1"/>
</dbReference>
<dbReference type="FunFam" id="1.20.120.1750:FF:000029">
    <property type="entry name" value="RBR-type E3 ubiquitin transferase"/>
    <property type="match status" value="1"/>
</dbReference>
<dbReference type="InterPro" id="IPR016135">
    <property type="entry name" value="UBQ-conjugating_enzyme/RWD"/>
</dbReference>
<comment type="function">
    <text evidence="3">Might act as an E3 ubiquitin-protein ligase, or as part of E3 complex, which accepts ubiquitin from specific E2 ubiquitin-conjugating enzymes and then transfers it to substrates.</text>
</comment>
<evidence type="ECO:0000256" key="2">
    <source>
        <dbReference type="ARBA" id="ARBA00001947"/>
    </source>
</evidence>
<dbReference type="InterPro" id="IPR044066">
    <property type="entry name" value="TRIAD_supradom"/>
</dbReference>
<dbReference type="Gene3D" id="1.20.120.1750">
    <property type="match status" value="1"/>
</dbReference>
<feature type="compositionally biased region" description="Basic and acidic residues" evidence="13">
    <location>
        <begin position="115"/>
        <end position="124"/>
    </location>
</feature>
<dbReference type="InterPro" id="IPR001841">
    <property type="entry name" value="Znf_RING"/>
</dbReference>
<evidence type="ECO:0000259" key="15">
    <source>
        <dbReference type="PROSITE" id="PS50908"/>
    </source>
</evidence>
<dbReference type="Gene3D" id="3.30.40.10">
    <property type="entry name" value="Zinc/RING finger domain, C3HC4 (zinc finger)"/>
    <property type="match status" value="1"/>
</dbReference>
<dbReference type="InterPro" id="IPR031127">
    <property type="entry name" value="E3_UB_ligase_RBR"/>
</dbReference>
<dbReference type="SMART" id="SM00647">
    <property type="entry name" value="IBR"/>
    <property type="match status" value="2"/>
</dbReference>
<evidence type="ECO:0000256" key="1">
    <source>
        <dbReference type="ARBA" id="ARBA00001798"/>
    </source>
</evidence>
<dbReference type="OrthoDB" id="1431934at2759"/>
<evidence type="ECO:0000259" key="14">
    <source>
        <dbReference type="PROSITE" id="PS50089"/>
    </source>
</evidence>
<dbReference type="Pfam" id="PF05773">
    <property type="entry name" value="RWD"/>
    <property type="match status" value="1"/>
</dbReference>
<feature type="domain" description="RWD" evidence="15">
    <location>
        <begin position="175"/>
        <end position="309"/>
    </location>
</feature>
<dbReference type="Proteomes" id="UP000595140">
    <property type="component" value="Unassembled WGS sequence"/>
</dbReference>
<dbReference type="InterPro" id="IPR006575">
    <property type="entry name" value="RWD_dom"/>
</dbReference>
<keyword evidence="11" id="KW-0862">Zinc</keyword>
<name>A0A484KKF9_9ASTE</name>
<evidence type="ECO:0000256" key="6">
    <source>
        <dbReference type="ARBA" id="ARBA00022679"/>
    </source>
</evidence>
<dbReference type="UniPathway" id="UPA00143"/>
<keyword evidence="18" id="KW-1185">Reference proteome</keyword>
<feature type="compositionally biased region" description="Polar residues" evidence="13">
    <location>
        <begin position="1"/>
        <end position="19"/>
    </location>
</feature>
<evidence type="ECO:0000256" key="11">
    <source>
        <dbReference type="ARBA" id="ARBA00022833"/>
    </source>
</evidence>
<reference evidence="17 18" key="1">
    <citation type="submission" date="2018-04" db="EMBL/GenBank/DDBJ databases">
        <authorList>
            <person name="Vogel A."/>
        </authorList>
    </citation>
    <scope>NUCLEOTIDE SEQUENCE [LARGE SCALE GENOMIC DNA]</scope>
</reference>
<dbReference type="AlphaFoldDB" id="A0A484KKF9"/>
<keyword evidence="10" id="KW-0833">Ubl conjugation pathway</keyword>
<evidence type="ECO:0000256" key="3">
    <source>
        <dbReference type="ARBA" id="ARBA00003976"/>
    </source>
</evidence>
<feature type="compositionally biased region" description="Basic residues" evidence="13">
    <location>
        <begin position="70"/>
        <end position="82"/>
    </location>
</feature>
<dbReference type="GO" id="GO:0016567">
    <property type="term" value="P:protein ubiquitination"/>
    <property type="evidence" value="ECO:0007669"/>
    <property type="project" value="UniProtKB-UniPathway"/>
</dbReference>
<keyword evidence="6" id="KW-0808">Transferase</keyword>
<dbReference type="GO" id="GO:0061630">
    <property type="term" value="F:ubiquitin protein ligase activity"/>
    <property type="evidence" value="ECO:0007669"/>
    <property type="project" value="UniProtKB-EC"/>
</dbReference>
<comment type="cofactor">
    <cofactor evidence="2">
        <name>Zn(2+)</name>
        <dbReference type="ChEBI" id="CHEBI:29105"/>
    </cofactor>
</comment>
<keyword evidence="7" id="KW-0479">Metal-binding</keyword>
<dbReference type="Pfam" id="PF01485">
    <property type="entry name" value="IBR"/>
    <property type="match status" value="1"/>
</dbReference>
<dbReference type="CDD" id="cd20341">
    <property type="entry name" value="BRcat_RBR_RNF14"/>
    <property type="match status" value="1"/>
</dbReference>
<feature type="domain" description="RING-type" evidence="14">
    <location>
        <begin position="365"/>
        <end position="410"/>
    </location>
</feature>
<protein>
    <recommendedName>
        <fullName evidence="5">RBR-type E3 ubiquitin transferase</fullName>
        <ecNumber evidence="5">2.3.2.31</ecNumber>
    </recommendedName>
</protein>
<dbReference type="Gene3D" id="3.10.110.10">
    <property type="entry name" value="Ubiquitin Conjugating Enzyme"/>
    <property type="match status" value="1"/>
</dbReference>
<keyword evidence="9 12" id="KW-0863">Zinc-finger</keyword>
<dbReference type="InterPro" id="IPR002867">
    <property type="entry name" value="IBR_dom"/>
</dbReference>